<dbReference type="EMBL" id="NPIC01000002">
    <property type="protein sequence ID" value="RDL39143.1"/>
    <property type="molecule type" value="Genomic_DNA"/>
</dbReference>
<dbReference type="Proteomes" id="UP000254866">
    <property type="component" value="Unassembled WGS sequence"/>
</dbReference>
<proteinExistence type="predicted"/>
<dbReference type="RefSeq" id="XP_031871799.1">
    <property type="nucleotide sequence ID" value="XM_032012106.1"/>
</dbReference>
<accession>A0A370TUD1</accession>
<evidence type="ECO:0000313" key="2">
    <source>
        <dbReference type="Proteomes" id="UP000254866"/>
    </source>
</evidence>
<sequence length="184" mass="19686">MRRPANGQAFVILPILHSRRGIRDILASDSHDPGGVLDILDSLAKRRFAMSVTRSGRTPSPGGGGWARPWLRICTEYAQQDVVGHTGRSADATGQHCLGRHYAAQVDLSRAGCSLLAHHTRGAWSLLRRRRALTIQYLLYRTAYCHADTADAPAAAAAAAAAFRARLSSGAPDVPSCPAPAIAR</sequence>
<comment type="caution">
    <text evidence="1">The sequence shown here is derived from an EMBL/GenBank/DDBJ whole genome shotgun (WGS) entry which is preliminary data.</text>
</comment>
<reference evidence="1 2" key="1">
    <citation type="journal article" date="2018" name="IMA Fungus">
        <title>IMA Genome-F 9: Draft genome sequence of Annulohypoxylon stygium, Aspergillus mulundensis, Berkeleyomyces basicola (syn. Thielaviopsis basicola), Ceratocystis smalleyi, two Cercospora beticola strains, Coleophoma cylindrospora, Fusarium fracticaudum, Phialophora cf. hyalina, and Morchella septimelata.</title>
        <authorList>
            <person name="Wingfield B.D."/>
            <person name="Bills G.F."/>
            <person name="Dong Y."/>
            <person name="Huang W."/>
            <person name="Nel W.J."/>
            <person name="Swalarsk-Parry B.S."/>
            <person name="Vaghefi N."/>
            <person name="Wilken P.M."/>
            <person name="An Z."/>
            <person name="de Beer Z.W."/>
            <person name="De Vos L."/>
            <person name="Chen L."/>
            <person name="Duong T.A."/>
            <person name="Gao Y."/>
            <person name="Hammerbacher A."/>
            <person name="Kikkert J.R."/>
            <person name="Li Y."/>
            <person name="Li H."/>
            <person name="Li K."/>
            <person name="Li Q."/>
            <person name="Liu X."/>
            <person name="Ma X."/>
            <person name="Naidoo K."/>
            <person name="Pethybridge S.J."/>
            <person name="Sun J."/>
            <person name="Steenkamp E.T."/>
            <person name="van der Nest M.A."/>
            <person name="van Wyk S."/>
            <person name="Wingfield M.J."/>
            <person name="Xiong C."/>
            <person name="Yue Q."/>
            <person name="Zhang X."/>
        </authorList>
    </citation>
    <scope>NUCLEOTIDE SEQUENCE [LARGE SCALE GENOMIC DNA]</scope>
    <source>
        <strain evidence="1 2">BP 5553</strain>
    </source>
</reference>
<name>A0A370TUD1_9HELO</name>
<evidence type="ECO:0000313" key="1">
    <source>
        <dbReference type="EMBL" id="RDL39143.1"/>
    </source>
</evidence>
<dbReference type="AlphaFoldDB" id="A0A370TUD1"/>
<organism evidence="1 2">
    <name type="scientific">Venustampulla echinocandica</name>
    <dbReference type="NCBI Taxonomy" id="2656787"/>
    <lineage>
        <taxon>Eukaryota</taxon>
        <taxon>Fungi</taxon>
        <taxon>Dikarya</taxon>
        <taxon>Ascomycota</taxon>
        <taxon>Pezizomycotina</taxon>
        <taxon>Leotiomycetes</taxon>
        <taxon>Helotiales</taxon>
        <taxon>Pleuroascaceae</taxon>
        <taxon>Venustampulla</taxon>
    </lineage>
</organism>
<keyword evidence="2" id="KW-1185">Reference proteome</keyword>
<gene>
    <name evidence="1" type="ORF">BP5553_03483</name>
</gene>
<protein>
    <submittedName>
        <fullName evidence="1">Uncharacterized protein</fullName>
    </submittedName>
</protein>
<dbReference type="GeneID" id="43596332"/>